<accession>A0ABM6LXZ7</accession>
<keyword evidence="2" id="KW-0815">Transposition</keyword>
<comment type="similarity">
    <text evidence="1">Belongs to the transposase 7 family.</text>
</comment>
<sequence length="1018" mass="119234">MARLKILSADEFDNLYSLPKLEKQDRDFLFELDEADHLYLNSLVDLSSKIDYILQVEYFRLSQYFFSFTLHGVRQDVWHIIETYYPGSKFPMKSPSKHFIYQNRQAILQKYGMFSYENNFRKKLEKHAKNLAKQHVVPKYIFDSILDFCHQNKVVRPGYSVLQEIVSQALENEKNRLSNKLYLLMDKPLRVELQKLLEKNDDYYQLTIIKKDQKDFATRDIKSTVEKHQFLIEIYHKAIHIIKKLDLTEQNILYYADLAEYHTIYCLKHMRKKNLARLYLICYAFHRYQKINDYLIFSFNHKVNRYIADADEHQNKAYEEFLYDENKDRNSAADILALLGNKNIMDNELRHKAYDIVPKEFLPNLIRKFRKPQFNAEFHRWEYYAQSSASIKQNLRASFKVINFKSKDKQLSEAINFFKAHLNSNNSFKEYTFDEFCISFIPRALRRYVIEKIRLKNSSKKIKKINADRYEFMLYMLIEKGISNGTITIADSLSYKSLNDELIQDDDWNKHKSKLVEKLGNKLLQTDINTILKQFEKELSSKYHDINKNISTGVNKKIKIKYNKLGELLRWRLPYKKIDDGVNNPFYENLATVSISDVISHAIKASGFIKKFTHVLPKYSKNHATESAISACIVAKGTGSDIYRMKDISDIKQHELESASNDFIRIKTLSEANDVIMNKVEKLPIFEKYTLADYGIHASVDGQKLETKYNTIKARHSSKYFGFGKGISAYTLFANCLPLCSKIIGANEHESHYLFDILNSNTTDVRISAVSGDMHSINRLNFALLHFFGYRFMPRFTKLDEKAKINLVSFDKIEIYEKYTVKPSKQVNAKLIIKEWDNILRILTTLGLKKNTQSHIVRKLSSYKSNDTLRALVELNKIIMSLYMLDYIDDEQIRKNVHRSLNRGESYHQLRSAIAKVSSRKLTGKTEKELIINNESARLIANCIIFYNASILSGIYSYYKDKGMEDKCEQIIRFSPVAWQHINLIGMYEFNKGTESLDLQGIIESLLSNSKINLSAVN</sequence>
<evidence type="ECO:0000313" key="8">
    <source>
        <dbReference type="EMBL" id="ASG68123.1"/>
    </source>
</evidence>
<evidence type="ECO:0000313" key="7">
    <source>
        <dbReference type="EMBL" id="ASG67350.1"/>
    </source>
</evidence>
<dbReference type="InterPro" id="IPR002513">
    <property type="entry name" value="Tn3_Tnp_DDE_dom"/>
</dbReference>
<proteinExistence type="inferred from homology"/>
<protein>
    <submittedName>
        <fullName evidence="7">Transposase</fullName>
    </submittedName>
</protein>
<keyword evidence="4" id="KW-0233">DNA recombination</keyword>
<dbReference type="InterPro" id="IPR047653">
    <property type="entry name" value="Tn3-like_transpos"/>
</dbReference>
<dbReference type="Pfam" id="PF13700">
    <property type="entry name" value="DUF4158"/>
    <property type="match status" value="1"/>
</dbReference>
<dbReference type="InterPro" id="IPR025296">
    <property type="entry name" value="DUF4158"/>
</dbReference>
<dbReference type="Pfam" id="PF01526">
    <property type="entry name" value="DDE_Tnp_Tn3"/>
    <property type="match status" value="1"/>
</dbReference>
<feature type="domain" description="Tn3 transposase DDE" evidence="5">
    <location>
        <begin position="597"/>
        <end position="988"/>
    </location>
</feature>
<feature type="domain" description="DUF4158" evidence="6">
    <location>
        <begin position="6"/>
        <end position="169"/>
    </location>
</feature>
<organism evidence="7 9">
    <name type="scientific">Francisella halioticida</name>
    <dbReference type="NCBI Taxonomy" id="549298"/>
    <lineage>
        <taxon>Bacteria</taxon>
        <taxon>Pseudomonadati</taxon>
        <taxon>Pseudomonadota</taxon>
        <taxon>Gammaproteobacteria</taxon>
        <taxon>Thiotrichales</taxon>
        <taxon>Francisellaceae</taxon>
        <taxon>Francisella</taxon>
    </lineage>
</organism>
<evidence type="ECO:0000256" key="4">
    <source>
        <dbReference type="ARBA" id="ARBA00023172"/>
    </source>
</evidence>
<evidence type="ECO:0000256" key="3">
    <source>
        <dbReference type="ARBA" id="ARBA00023125"/>
    </source>
</evidence>
<evidence type="ECO:0000313" key="9">
    <source>
        <dbReference type="Proteomes" id="UP000249910"/>
    </source>
</evidence>
<dbReference type="EMBL" id="CP022132">
    <property type="protein sequence ID" value="ASG67350.1"/>
    <property type="molecule type" value="Genomic_DNA"/>
</dbReference>
<dbReference type="Proteomes" id="UP000249910">
    <property type="component" value="Chromosome"/>
</dbReference>
<evidence type="ECO:0000259" key="6">
    <source>
        <dbReference type="Pfam" id="PF13700"/>
    </source>
</evidence>
<name>A0ABM6LXZ7_9GAMM</name>
<evidence type="ECO:0000256" key="1">
    <source>
        <dbReference type="ARBA" id="ARBA00009402"/>
    </source>
</evidence>
<reference evidence="7 9" key="1">
    <citation type="submission" date="2017-06" db="EMBL/GenBank/DDBJ databases">
        <title>Complete genome of Francisella halioticida.</title>
        <authorList>
            <person name="Sjodin A."/>
        </authorList>
    </citation>
    <scope>NUCLEOTIDE SEQUENCE [LARGE SCALE GENOMIC DNA]</scope>
    <source>
        <strain evidence="7 9">DSM 23729</strain>
    </source>
</reference>
<keyword evidence="3" id="KW-0238">DNA-binding</keyword>
<dbReference type="NCBIfam" id="NF033527">
    <property type="entry name" value="transpos_Tn3"/>
    <property type="match status" value="1"/>
</dbReference>
<keyword evidence="9" id="KW-1185">Reference proteome</keyword>
<dbReference type="EMBL" id="CP022132">
    <property type="protein sequence ID" value="ASG68123.1"/>
    <property type="molecule type" value="Genomic_DNA"/>
</dbReference>
<dbReference type="RefSeq" id="WP_088771898.1">
    <property type="nucleotide sequence ID" value="NZ_CP022132.1"/>
</dbReference>
<evidence type="ECO:0000259" key="5">
    <source>
        <dbReference type="Pfam" id="PF01526"/>
    </source>
</evidence>
<evidence type="ECO:0000256" key="2">
    <source>
        <dbReference type="ARBA" id="ARBA00022578"/>
    </source>
</evidence>
<gene>
    <name evidence="7" type="ORF">CDV26_02125</name>
    <name evidence="8" type="ORF">CDV26_06725</name>
</gene>